<dbReference type="AlphaFoldDB" id="A0A9R1Q178"/>
<evidence type="ECO:0000313" key="1">
    <source>
        <dbReference type="EMBL" id="VAH52299.1"/>
    </source>
</evidence>
<organism evidence="1 2">
    <name type="scientific">Triticum turgidum subsp. durum</name>
    <name type="common">Durum wheat</name>
    <name type="synonym">Triticum durum</name>
    <dbReference type="NCBI Taxonomy" id="4567"/>
    <lineage>
        <taxon>Eukaryota</taxon>
        <taxon>Viridiplantae</taxon>
        <taxon>Streptophyta</taxon>
        <taxon>Embryophyta</taxon>
        <taxon>Tracheophyta</taxon>
        <taxon>Spermatophyta</taxon>
        <taxon>Magnoliopsida</taxon>
        <taxon>Liliopsida</taxon>
        <taxon>Poales</taxon>
        <taxon>Poaceae</taxon>
        <taxon>BOP clade</taxon>
        <taxon>Pooideae</taxon>
        <taxon>Triticodae</taxon>
        <taxon>Triticeae</taxon>
        <taxon>Triticinae</taxon>
        <taxon>Triticum</taxon>
    </lineage>
</organism>
<protein>
    <submittedName>
        <fullName evidence="1">Uncharacterized protein</fullName>
    </submittedName>
</protein>
<name>A0A9R1Q178_TRITD</name>
<dbReference type="EMBL" id="LT934114">
    <property type="protein sequence ID" value="VAH52299.1"/>
    <property type="molecule type" value="Genomic_DNA"/>
</dbReference>
<accession>A0A9R1Q178</accession>
<evidence type="ECO:0000313" key="2">
    <source>
        <dbReference type="Proteomes" id="UP000324705"/>
    </source>
</evidence>
<dbReference type="Gramene" id="TRITD2Bv1G227090.1">
    <property type="protein sequence ID" value="TRITD2Bv1G227090.1"/>
    <property type="gene ID" value="TRITD2Bv1G227090"/>
</dbReference>
<dbReference type="OMA" id="FERAGYH"/>
<sequence>MDPAAYDDLLLVGSLYHGFNRGRHLRLSANQGFEERQWLNNEETSAMMLNPQIFRNPHGVLLDDQAFTVDCYSLLVDTDEYDGMMARSGPRAQQQQFWPYYGSVDHHNPMKREYFAGISKNLAAHRGSDNEEIICKKYEVKGAYRCRRRTILPDNLFAVTGIHPPVPNMMVLQYQLTPDALVANRLHQADLMAIHVQQQRDELGEGLIPLYGGPARPPGLL</sequence>
<reference evidence="1 2" key="1">
    <citation type="submission" date="2017-09" db="EMBL/GenBank/DDBJ databases">
        <authorList>
            <consortium name="International Durum Wheat Genome Sequencing Consortium (IDWGSC)"/>
            <person name="Milanesi L."/>
        </authorList>
    </citation>
    <scope>NUCLEOTIDE SEQUENCE [LARGE SCALE GENOMIC DNA]</scope>
    <source>
        <strain evidence="2">cv. Svevo</strain>
    </source>
</reference>
<gene>
    <name evidence="1" type="ORF">TRITD_2Bv1G227090</name>
</gene>
<proteinExistence type="predicted"/>
<dbReference type="Proteomes" id="UP000324705">
    <property type="component" value="Chromosome 2B"/>
</dbReference>
<keyword evidence="2" id="KW-1185">Reference proteome</keyword>